<evidence type="ECO:0000256" key="8">
    <source>
        <dbReference type="SAM" id="Phobius"/>
    </source>
</evidence>
<keyword evidence="5 8" id="KW-0812">Transmembrane</keyword>
<feature type="transmembrane region" description="Helical" evidence="8">
    <location>
        <begin position="81"/>
        <end position="103"/>
    </location>
</feature>
<dbReference type="CDD" id="cd06550">
    <property type="entry name" value="TM_ABC_iron-siderophores_like"/>
    <property type="match status" value="1"/>
</dbReference>
<proteinExistence type="inferred from homology"/>
<evidence type="ECO:0000256" key="2">
    <source>
        <dbReference type="ARBA" id="ARBA00007935"/>
    </source>
</evidence>
<dbReference type="Pfam" id="PF01032">
    <property type="entry name" value="FecCD"/>
    <property type="match status" value="1"/>
</dbReference>
<dbReference type="InterPro" id="IPR000522">
    <property type="entry name" value="ABC_transptr_permease_BtuC"/>
</dbReference>
<feature type="transmembrane region" description="Helical" evidence="8">
    <location>
        <begin position="135"/>
        <end position="158"/>
    </location>
</feature>
<dbReference type="SUPFAM" id="SSF81345">
    <property type="entry name" value="ABC transporter involved in vitamin B12 uptake, BtuC"/>
    <property type="match status" value="1"/>
</dbReference>
<dbReference type="InParanoid" id="A0A540VLQ0"/>
<evidence type="ECO:0000256" key="1">
    <source>
        <dbReference type="ARBA" id="ARBA00004651"/>
    </source>
</evidence>
<dbReference type="PANTHER" id="PTHR30472">
    <property type="entry name" value="FERRIC ENTEROBACTIN TRANSPORT SYSTEM PERMEASE PROTEIN"/>
    <property type="match status" value="1"/>
</dbReference>
<comment type="subcellular location">
    <subcellularLocation>
        <location evidence="1">Cell membrane</location>
        <topology evidence="1">Multi-pass membrane protein</topology>
    </subcellularLocation>
</comment>
<keyword evidence="4" id="KW-1003">Cell membrane</keyword>
<dbReference type="GO" id="GO:0033214">
    <property type="term" value="P:siderophore-iron import into cell"/>
    <property type="evidence" value="ECO:0007669"/>
    <property type="project" value="TreeGrafter"/>
</dbReference>
<dbReference type="Proteomes" id="UP000317371">
    <property type="component" value="Unassembled WGS sequence"/>
</dbReference>
<feature type="transmembrane region" description="Helical" evidence="8">
    <location>
        <begin position="49"/>
        <end position="69"/>
    </location>
</feature>
<dbReference type="GO" id="GO:0005886">
    <property type="term" value="C:plasma membrane"/>
    <property type="evidence" value="ECO:0007669"/>
    <property type="project" value="UniProtKB-SubCell"/>
</dbReference>
<dbReference type="FunCoup" id="A0A540VLQ0">
    <property type="interactions" value="8"/>
</dbReference>
<keyword evidence="7 8" id="KW-0472">Membrane</keyword>
<evidence type="ECO:0000313" key="10">
    <source>
        <dbReference type="Proteomes" id="UP000317371"/>
    </source>
</evidence>
<accession>A0A540VLQ0</accession>
<comment type="caution">
    <text evidence="9">The sequence shown here is derived from an EMBL/GenBank/DDBJ whole genome shotgun (WGS) entry which is preliminary data.</text>
</comment>
<feature type="transmembrane region" description="Helical" evidence="8">
    <location>
        <begin position="184"/>
        <end position="202"/>
    </location>
</feature>
<dbReference type="InterPro" id="IPR037294">
    <property type="entry name" value="ABC_BtuC-like"/>
</dbReference>
<evidence type="ECO:0000256" key="3">
    <source>
        <dbReference type="ARBA" id="ARBA00022448"/>
    </source>
</evidence>
<dbReference type="Gene3D" id="1.10.3470.10">
    <property type="entry name" value="ABC transporter involved in vitamin B12 uptake, BtuC"/>
    <property type="match status" value="1"/>
</dbReference>
<dbReference type="PANTHER" id="PTHR30472:SF27">
    <property type="entry name" value="PETROBACTIN IMPORT SYSTEM PERMEASE PROTEIN YCLN"/>
    <property type="match status" value="1"/>
</dbReference>
<protein>
    <submittedName>
        <fullName evidence="9">ABC transporter permease</fullName>
    </submittedName>
</protein>
<keyword evidence="3" id="KW-0813">Transport</keyword>
<comment type="similarity">
    <text evidence="2">Belongs to the binding-protein-dependent transport system permease family. FecCD subfamily.</text>
</comment>
<dbReference type="OrthoDB" id="9792889at2"/>
<dbReference type="RefSeq" id="WP_141608353.1">
    <property type="nucleotide sequence ID" value="NZ_VIGC02000002.1"/>
</dbReference>
<feature type="transmembrane region" description="Helical" evidence="8">
    <location>
        <begin position="109"/>
        <end position="128"/>
    </location>
</feature>
<organism evidence="9 10">
    <name type="scientific">Litorilinea aerophila</name>
    <dbReference type="NCBI Taxonomy" id="1204385"/>
    <lineage>
        <taxon>Bacteria</taxon>
        <taxon>Bacillati</taxon>
        <taxon>Chloroflexota</taxon>
        <taxon>Caldilineae</taxon>
        <taxon>Caldilineales</taxon>
        <taxon>Caldilineaceae</taxon>
        <taxon>Litorilinea</taxon>
    </lineage>
</organism>
<evidence type="ECO:0000256" key="7">
    <source>
        <dbReference type="ARBA" id="ARBA00023136"/>
    </source>
</evidence>
<reference evidence="9 10" key="1">
    <citation type="submission" date="2019-06" db="EMBL/GenBank/DDBJ databases">
        <title>Genome sequence of Litorilinea aerophila BAA-2444.</title>
        <authorList>
            <person name="Maclea K.S."/>
            <person name="Maurais E.G."/>
            <person name="Iannazzi L.C."/>
        </authorList>
    </citation>
    <scope>NUCLEOTIDE SEQUENCE [LARGE SCALE GENOMIC DNA]</scope>
    <source>
        <strain evidence="9 10">ATCC BAA-2444</strain>
    </source>
</reference>
<dbReference type="EMBL" id="VIGC01000002">
    <property type="protein sequence ID" value="TQE97626.1"/>
    <property type="molecule type" value="Genomic_DNA"/>
</dbReference>
<evidence type="ECO:0000256" key="4">
    <source>
        <dbReference type="ARBA" id="ARBA00022475"/>
    </source>
</evidence>
<evidence type="ECO:0000256" key="6">
    <source>
        <dbReference type="ARBA" id="ARBA00022989"/>
    </source>
</evidence>
<evidence type="ECO:0000313" key="9">
    <source>
        <dbReference type="EMBL" id="TQE97626.1"/>
    </source>
</evidence>
<feature type="transmembrane region" description="Helical" evidence="8">
    <location>
        <begin position="222"/>
        <end position="247"/>
    </location>
</feature>
<keyword evidence="10" id="KW-1185">Reference proteome</keyword>
<gene>
    <name evidence="9" type="ORF">FKZ61_01780</name>
</gene>
<feature type="transmembrane region" description="Helical" evidence="8">
    <location>
        <begin position="292"/>
        <end position="313"/>
    </location>
</feature>
<dbReference type="AlphaFoldDB" id="A0A540VLQ0"/>
<name>A0A540VLQ0_9CHLR</name>
<dbReference type="GO" id="GO:0022857">
    <property type="term" value="F:transmembrane transporter activity"/>
    <property type="evidence" value="ECO:0007669"/>
    <property type="project" value="InterPro"/>
</dbReference>
<keyword evidence="6 8" id="KW-1133">Transmembrane helix</keyword>
<evidence type="ECO:0000256" key="5">
    <source>
        <dbReference type="ARBA" id="ARBA00022692"/>
    </source>
</evidence>
<sequence>MERRVVVSMTLLLGVLAVLSLFVGAHTLTLNGLLAWDSTQLRVFLASRVPRLVAILTAGMGMGVVGLVMQQLARNRFVAPSTAGTVESATLGILVALLLFPAATMLQKMGIAFIFALAGTVLFLQMLARIPLKDVIIVPLVGIMFGRVIGAVTTFFAYRHDLLQSLGAWTNGDFSGVLRGRYELLYVAIPAVMLAYWFADRFTLAGMGEDFARNLGLNYQQVLYLGLSIVALVTAVVVLTVGAIPFLGLIVPNVVSLLLGDHMRRTLPYTAWGGALLVLACDLLGRLIRYPYEIPVGTIVGVLGSGIFLLLILRREAYAAG</sequence>